<accession>A0A1H5F3U8</accession>
<protein>
    <recommendedName>
        <fullName evidence="3">Helix-hairpin-helix domain-containing protein</fullName>
    </recommendedName>
</protein>
<evidence type="ECO:0008006" key="3">
    <source>
        <dbReference type="Google" id="ProtNLM"/>
    </source>
</evidence>
<evidence type="ECO:0000313" key="2">
    <source>
        <dbReference type="Proteomes" id="UP000242849"/>
    </source>
</evidence>
<dbReference type="OrthoDB" id="7033237at2"/>
<dbReference type="RefSeq" id="WP_139272701.1">
    <property type="nucleotide sequence ID" value="NZ_FNSC01000001.1"/>
</dbReference>
<proteinExistence type="predicted"/>
<sequence>MGFLSTIKSIFGANNISGKSSNAGQTAAEISRMGLNDDGFSTLEFCATLQLRTPLEALNYHRVSHPSDGTPPPYEPAMANGIWIPVVAPAFAALRTGTTTASDIGPIPFDDTGYVSFLKIVRSIVEKRSSIDGRRRLLQEELTDDRWASYVSAHGGSDFLINRFFPPFVSTISGLSVETQDSMIAIGLTTPRLITEAADDTLLSLKGVGPAKLQTIRAACIASGNPDSTYTAASALNVSNIG</sequence>
<dbReference type="Proteomes" id="UP000242849">
    <property type="component" value="Unassembled WGS sequence"/>
</dbReference>
<dbReference type="EMBL" id="FNSC01000001">
    <property type="protein sequence ID" value="SED97970.1"/>
    <property type="molecule type" value="Genomic_DNA"/>
</dbReference>
<gene>
    <name evidence="1" type="ORF">SAMN05421553_3772</name>
</gene>
<evidence type="ECO:0000313" key="1">
    <source>
        <dbReference type="EMBL" id="SED97970.1"/>
    </source>
</evidence>
<keyword evidence="2" id="KW-1185">Reference proteome</keyword>
<reference evidence="2" key="1">
    <citation type="submission" date="2016-10" db="EMBL/GenBank/DDBJ databases">
        <authorList>
            <person name="Varghese N."/>
            <person name="Submissions S."/>
        </authorList>
    </citation>
    <scope>NUCLEOTIDE SEQUENCE [LARGE SCALE GENOMIC DNA]</scope>
    <source>
        <strain evidence="2">DSM 12111</strain>
    </source>
</reference>
<dbReference type="STRING" id="53406.SAMN05421553_3772"/>
<organism evidence="1 2">
    <name type="scientific">Pseudomonas anguilliseptica</name>
    <dbReference type="NCBI Taxonomy" id="53406"/>
    <lineage>
        <taxon>Bacteria</taxon>
        <taxon>Pseudomonadati</taxon>
        <taxon>Pseudomonadota</taxon>
        <taxon>Gammaproteobacteria</taxon>
        <taxon>Pseudomonadales</taxon>
        <taxon>Pseudomonadaceae</taxon>
        <taxon>Pseudomonas</taxon>
    </lineage>
</organism>
<dbReference type="AlphaFoldDB" id="A0A1H5F3U8"/>
<name>A0A1H5F3U8_PSEAG</name>